<keyword evidence="8" id="KW-0448">Lipopolysaccharide biosynthesis</keyword>
<comment type="subcellular location">
    <subcellularLocation>
        <location evidence="1 8">Cytoplasm</location>
    </subcellularLocation>
</comment>
<dbReference type="Pfam" id="PF00793">
    <property type="entry name" value="DAHP_synth_1"/>
    <property type="match status" value="1"/>
</dbReference>
<dbReference type="GO" id="GO:0005737">
    <property type="term" value="C:cytoplasm"/>
    <property type="evidence" value="ECO:0007669"/>
    <property type="project" value="UniProtKB-SubCell"/>
</dbReference>
<dbReference type="NCBIfam" id="TIGR01362">
    <property type="entry name" value="KDO8P_synth"/>
    <property type="match status" value="1"/>
</dbReference>
<evidence type="ECO:0000256" key="5">
    <source>
        <dbReference type="ARBA" id="ARBA00022490"/>
    </source>
</evidence>
<evidence type="ECO:0000256" key="4">
    <source>
        <dbReference type="ARBA" id="ARBA00010499"/>
    </source>
</evidence>
<evidence type="ECO:0000313" key="10">
    <source>
        <dbReference type="EMBL" id="HGU15106.1"/>
    </source>
</evidence>
<organism evidence="10">
    <name type="scientific">Thermodesulfobacterium geofontis</name>
    <dbReference type="NCBI Taxonomy" id="1295609"/>
    <lineage>
        <taxon>Bacteria</taxon>
        <taxon>Pseudomonadati</taxon>
        <taxon>Thermodesulfobacteriota</taxon>
        <taxon>Thermodesulfobacteria</taxon>
        <taxon>Thermodesulfobacteriales</taxon>
        <taxon>Thermodesulfobacteriaceae</taxon>
        <taxon>Thermodesulfobacterium</taxon>
    </lineage>
</organism>
<evidence type="ECO:0000259" key="9">
    <source>
        <dbReference type="Pfam" id="PF00793"/>
    </source>
</evidence>
<dbReference type="NCBIfam" id="NF003543">
    <property type="entry name" value="PRK05198.1"/>
    <property type="match status" value="1"/>
</dbReference>
<comment type="catalytic activity">
    <reaction evidence="7 8">
        <text>D-arabinose 5-phosphate + phosphoenolpyruvate + H2O = 3-deoxy-alpha-D-manno-2-octulosonate-8-phosphate + phosphate</text>
        <dbReference type="Rhea" id="RHEA:14053"/>
        <dbReference type="ChEBI" id="CHEBI:15377"/>
        <dbReference type="ChEBI" id="CHEBI:43474"/>
        <dbReference type="ChEBI" id="CHEBI:57693"/>
        <dbReference type="ChEBI" id="CHEBI:58702"/>
        <dbReference type="ChEBI" id="CHEBI:85985"/>
        <dbReference type="EC" id="2.5.1.55"/>
    </reaction>
</comment>
<dbReference type="EMBL" id="DTEI01000007">
    <property type="protein sequence ID" value="HGU15106.1"/>
    <property type="molecule type" value="Genomic_DNA"/>
</dbReference>
<keyword evidence="6 8" id="KW-0808">Transferase</keyword>
<evidence type="ECO:0000256" key="1">
    <source>
        <dbReference type="ARBA" id="ARBA00004496"/>
    </source>
</evidence>
<protein>
    <recommendedName>
        <fullName evidence="8">2-dehydro-3-deoxyphosphooctonate aldolase</fullName>
        <ecNumber evidence="8">2.5.1.55</ecNumber>
    </recommendedName>
    <alternativeName>
        <fullName evidence="8">3-deoxy-D-manno-octulosonic acid 8-phosphate synthase</fullName>
    </alternativeName>
    <alternativeName>
        <fullName evidence="8">KDO-8-phosphate synthase</fullName>
        <shortName evidence="8">KDO 8-P synthase</shortName>
        <shortName evidence="8">KDOPS</shortName>
    </alternativeName>
    <alternativeName>
        <fullName evidence="8">Phospho-2-dehydro-3-deoxyoctonate aldolase</fullName>
    </alternativeName>
</protein>
<evidence type="ECO:0000256" key="6">
    <source>
        <dbReference type="ARBA" id="ARBA00022679"/>
    </source>
</evidence>
<comment type="similarity">
    <text evidence="4 8">Belongs to the KdsA family.</text>
</comment>
<dbReference type="InterPro" id="IPR006269">
    <property type="entry name" value="KDO8P_synthase"/>
</dbReference>
<reference evidence="10" key="1">
    <citation type="journal article" date="2020" name="mSystems">
        <title>Genome- and Community-Level Interaction Insights into Carbon Utilization and Element Cycling Functions of Hydrothermarchaeota in Hydrothermal Sediment.</title>
        <authorList>
            <person name="Zhou Z."/>
            <person name="Liu Y."/>
            <person name="Xu W."/>
            <person name="Pan J."/>
            <person name="Luo Z.H."/>
            <person name="Li M."/>
        </authorList>
    </citation>
    <scope>NUCLEOTIDE SEQUENCE [LARGE SCALE GENOMIC DNA]</scope>
    <source>
        <strain evidence="10">SpSt-711</strain>
    </source>
</reference>
<comment type="caution">
    <text evidence="10">The sequence shown here is derived from an EMBL/GenBank/DDBJ whole genome shotgun (WGS) entry which is preliminary data.</text>
</comment>
<dbReference type="UniPathway" id="UPA00357">
    <property type="reaction ID" value="UER00474"/>
</dbReference>
<dbReference type="UniPathway" id="UPA00030"/>
<comment type="pathway">
    <text evidence="3 8">Carbohydrate biosynthesis; 3-deoxy-D-manno-octulosonate biosynthesis; 3-deoxy-D-manno-octulosonate from D-ribulose 5-phosphate: step 2/3.</text>
</comment>
<evidence type="ECO:0000256" key="2">
    <source>
        <dbReference type="ARBA" id="ARBA00004756"/>
    </source>
</evidence>
<gene>
    <name evidence="8" type="primary">kdsA</name>
    <name evidence="10" type="ORF">ENU91_00345</name>
</gene>
<dbReference type="AlphaFoldDB" id="A0A7V4JP20"/>
<dbReference type="GO" id="GO:0008676">
    <property type="term" value="F:3-deoxy-8-phosphooctulonate synthase activity"/>
    <property type="evidence" value="ECO:0007669"/>
    <property type="project" value="UniProtKB-UniRule"/>
</dbReference>
<sequence>MEKKFLIIAGPCVLEDFDTAFHIAQVLKELVQKYDFDYVFKSSFDKANRTSLFSYRGPGLEKGLSWLEDIKKKAEVKVTTDVHETWQVKPVSEVVDIIQIPAFLCRQTDLVVTASQTGKIINIKKGQFMSPWDMKYILQKAQAFNPKEVLLTERGHSFGYRNLIVDFRSIPIMKSFGVRVIFDATHSVQLPGAGEGKSGGEREFIPYLIRAAVAVGTDGIFMEVHPEPDKALCDGPNSLPLLEVEKILQQIKDLRSIVEKYGIS</sequence>
<name>A0A7V4JP20_9BACT</name>
<dbReference type="PANTHER" id="PTHR21057">
    <property type="entry name" value="PHOSPHO-2-DEHYDRO-3-DEOXYHEPTONATE ALDOLASE"/>
    <property type="match status" value="1"/>
</dbReference>
<dbReference type="EC" id="2.5.1.55" evidence="8"/>
<evidence type="ECO:0000256" key="7">
    <source>
        <dbReference type="ARBA" id="ARBA00049112"/>
    </source>
</evidence>
<dbReference type="InterPro" id="IPR013785">
    <property type="entry name" value="Aldolase_TIM"/>
</dbReference>
<dbReference type="InterPro" id="IPR006218">
    <property type="entry name" value="DAHP1/KDSA"/>
</dbReference>
<dbReference type="Gene3D" id="3.20.20.70">
    <property type="entry name" value="Aldolase class I"/>
    <property type="match status" value="1"/>
</dbReference>
<comment type="pathway">
    <text evidence="2">Bacterial outer membrane biogenesis; lipopolysaccharide biosynthesis.</text>
</comment>
<evidence type="ECO:0000256" key="8">
    <source>
        <dbReference type="HAMAP-Rule" id="MF_00056"/>
    </source>
</evidence>
<dbReference type="SUPFAM" id="SSF51569">
    <property type="entry name" value="Aldolase"/>
    <property type="match status" value="1"/>
</dbReference>
<dbReference type="GO" id="GO:0019294">
    <property type="term" value="P:keto-3-deoxy-D-manno-octulosonic acid biosynthetic process"/>
    <property type="evidence" value="ECO:0007669"/>
    <property type="project" value="UniProtKB-UniRule"/>
</dbReference>
<feature type="domain" description="DAHP synthetase I/KDSA" evidence="9">
    <location>
        <begin position="3"/>
        <end position="258"/>
    </location>
</feature>
<evidence type="ECO:0000256" key="3">
    <source>
        <dbReference type="ARBA" id="ARBA00004845"/>
    </source>
</evidence>
<dbReference type="HAMAP" id="MF_00056">
    <property type="entry name" value="KDO8P_synth"/>
    <property type="match status" value="1"/>
</dbReference>
<keyword evidence="5 8" id="KW-0963">Cytoplasm</keyword>
<proteinExistence type="inferred from homology"/>
<accession>A0A7V4JP20</accession>